<dbReference type="Proteomes" id="UP000265848">
    <property type="component" value="Unassembled WGS sequence"/>
</dbReference>
<keyword evidence="4" id="KW-1185">Reference proteome</keyword>
<evidence type="ECO:0000259" key="2">
    <source>
        <dbReference type="SMART" id="SM00822"/>
    </source>
</evidence>
<dbReference type="InterPro" id="IPR057326">
    <property type="entry name" value="KR_dom"/>
</dbReference>
<reference evidence="3 4" key="1">
    <citation type="submission" date="2018-08" db="EMBL/GenBank/DDBJ databases">
        <title>Pseudooceanicola sediminis CY03 in the family Rhodobacteracea.</title>
        <authorList>
            <person name="Zhang Y.-J."/>
        </authorList>
    </citation>
    <scope>NUCLEOTIDE SEQUENCE [LARGE SCALE GENOMIC DNA]</scope>
    <source>
        <strain evidence="3 4">CY03</strain>
    </source>
</reference>
<gene>
    <name evidence="3" type="ORF">DL237_05205</name>
</gene>
<name>A0A399J2M1_9RHOB</name>
<protein>
    <submittedName>
        <fullName evidence="3">SDR family NAD(P)-dependent oxidoreductase</fullName>
    </submittedName>
</protein>
<accession>A0A399J2M1</accession>
<dbReference type="AlphaFoldDB" id="A0A399J2M1"/>
<dbReference type="InterPro" id="IPR036291">
    <property type="entry name" value="NAD(P)-bd_dom_sf"/>
</dbReference>
<evidence type="ECO:0000313" key="4">
    <source>
        <dbReference type="Proteomes" id="UP000265848"/>
    </source>
</evidence>
<dbReference type="PANTHER" id="PTHR45458">
    <property type="entry name" value="SHORT-CHAIN DEHYDROGENASE/REDUCTASE SDR"/>
    <property type="match status" value="1"/>
</dbReference>
<dbReference type="EMBL" id="QWJJ01000004">
    <property type="protein sequence ID" value="RII39560.1"/>
    <property type="molecule type" value="Genomic_DNA"/>
</dbReference>
<feature type="domain" description="Ketoreductase" evidence="2">
    <location>
        <begin position="74"/>
        <end position="244"/>
    </location>
</feature>
<organism evidence="3 4">
    <name type="scientific">Pseudooceanicola sediminis</name>
    <dbReference type="NCBI Taxonomy" id="2211117"/>
    <lineage>
        <taxon>Bacteria</taxon>
        <taxon>Pseudomonadati</taxon>
        <taxon>Pseudomonadota</taxon>
        <taxon>Alphaproteobacteria</taxon>
        <taxon>Rhodobacterales</taxon>
        <taxon>Paracoccaceae</taxon>
        <taxon>Pseudooceanicola</taxon>
    </lineage>
</organism>
<comment type="caution">
    <text evidence="3">The sequence shown here is derived from an EMBL/GenBank/DDBJ whole genome shotgun (WGS) entry which is preliminary data.</text>
</comment>
<evidence type="ECO:0000313" key="3">
    <source>
        <dbReference type="EMBL" id="RII39560.1"/>
    </source>
</evidence>
<evidence type="ECO:0000256" key="1">
    <source>
        <dbReference type="SAM" id="MobiDB-lite"/>
    </source>
</evidence>
<feature type="region of interest" description="Disordered" evidence="1">
    <location>
        <begin position="1"/>
        <end position="31"/>
    </location>
</feature>
<dbReference type="PANTHER" id="PTHR45458:SF1">
    <property type="entry name" value="SHORT CHAIN DEHYDROGENASE"/>
    <property type="match status" value="1"/>
</dbReference>
<dbReference type="InterPro" id="IPR002347">
    <property type="entry name" value="SDR_fam"/>
</dbReference>
<dbReference type="Pfam" id="PF00106">
    <property type="entry name" value="adh_short"/>
    <property type="match status" value="1"/>
</dbReference>
<proteinExistence type="predicted"/>
<dbReference type="InterPro" id="IPR052184">
    <property type="entry name" value="SDR_enzymes"/>
</dbReference>
<dbReference type="SMART" id="SM00822">
    <property type="entry name" value="PKS_KR"/>
    <property type="match status" value="1"/>
</dbReference>
<dbReference type="SUPFAM" id="SSF51735">
    <property type="entry name" value="NAD(P)-binding Rossmann-fold domains"/>
    <property type="match status" value="1"/>
</dbReference>
<dbReference type="GO" id="GO:0016616">
    <property type="term" value="F:oxidoreductase activity, acting on the CH-OH group of donors, NAD or NADP as acceptor"/>
    <property type="evidence" value="ECO:0007669"/>
    <property type="project" value="TreeGrafter"/>
</dbReference>
<dbReference type="PRINTS" id="PR00081">
    <property type="entry name" value="GDHRDH"/>
</dbReference>
<sequence>MAPRRDHLHAVAARHGGHGHDRGARNKGRRQCRWNEARGRGVVDGRCGPDHRIRWAGRGLVMDAERKKEEGHMPTVLITGANSGIGLEFARQYAARGWAVIAANRSPFKPADYAQLGYDATEIRYDAQDDKKAAELALRLKGRPIDVVILNAGISEETEAAPEEVTAESFERSMMVNTYAPLHLAALLEDNLKMGEAKLLVGVSSLAADTGRYDVPRQFAYRASKAALNQMWRNLAVEWKDWGCTCITLRPGRVRTRMTGYAGDLSVEQAVSGMIGVLDRATPEDNGAFIWHGTELA</sequence>
<dbReference type="Gene3D" id="3.40.50.720">
    <property type="entry name" value="NAD(P)-binding Rossmann-like Domain"/>
    <property type="match status" value="1"/>
</dbReference>